<sequence length="351" mass="38218">MTPSRPFRSTPQSIQPTSSFDALMRLSNLDDCVQDAISTREKLSKQISTILEEQKESRSSISSASLAAESLASTNRSLSIARRALHISQSRRADLQASLRARREAIALCASAQDKASSDLSFVQGTLSSHVSRHETTAIALQGQVRRISEDLLQIYPIEAIPKKPLNFTIAEVPLPNATALTASDTDPLSLAAALGHATHLTHLLSFYLSTPLPYPPSPQGSTSTIYDPVSTTLHSPQSRTFPLYSKGAVPFRFEYGVFLLNSDIETLMSRQGIKLVDQRHTAGNLKMLLSVLTAGKGEAPGRKRGTLKGLAQGEEERSPSQERSEVGSWDADLEGKEKRMTGGKRRLQPV</sequence>
<dbReference type="Proteomes" id="UP000664521">
    <property type="component" value="Unassembled WGS sequence"/>
</dbReference>
<comment type="caution">
    <text evidence="3">The sequence shown here is derived from an EMBL/GenBank/DDBJ whole genome shotgun (WGS) entry which is preliminary data.</text>
</comment>
<proteinExistence type="predicted"/>
<dbReference type="OrthoDB" id="72772at2759"/>
<feature type="compositionally biased region" description="Basic and acidic residues" evidence="2">
    <location>
        <begin position="315"/>
        <end position="326"/>
    </location>
</feature>
<evidence type="ECO:0000256" key="2">
    <source>
        <dbReference type="SAM" id="MobiDB-lite"/>
    </source>
</evidence>
<keyword evidence="1" id="KW-0175">Coiled coil</keyword>
<feature type="compositionally biased region" description="Basic residues" evidence="2">
    <location>
        <begin position="342"/>
        <end position="351"/>
    </location>
</feature>
<reference evidence="3" key="1">
    <citation type="submission" date="2021-03" db="EMBL/GenBank/DDBJ databases">
        <authorList>
            <person name="Tagirdzhanova G."/>
        </authorList>
    </citation>
    <scope>NUCLEOTIDE SEQUENCE</scope>
</reference>
<protein>
    <submittedName>
        <fullName evidence="3">Uncharacterized protein</fullName>
    </submittedName>
</protein>
<name>A0A8H3G845_9LECA</name>
<gene>
    <name evidence="3" type="ORF">HETSPECPRED_001012</name>
</gene>
<dbReference type="GO" id="GO:0035493">
    <property type="term" value="P:SNARE complex assembly"/>
    <property type="evidence" value="ECO:0007669"/>
    <property type="project" value="TreeGrafter"/>
</dbReference>
<dbReference type="PANTHER" id="PTHR15157">
    <property type="entry name" value="UV RADIATION RESISTANCE-ASSOCIATED GENE PROTEIN"/>
    <property type="match status" value="1"/>
</dbReference>
<dbReference type="PANTHER" id="PTHR15157:SF5">
    <property type="entry name" value="UV RADIATION RESISTANCE-ASSOCIATED GENE PROTEIN"/>
    <property type="match status" value="1"/>
</dbReference>
<evidence type="ECO:0000313" key="4">
    <source>
        <dbReference type="Proteomes" id="UP000664521"/>
    </source>
</evidence>
<dbReference type="EMBL" id="CAJPDS010000111">
    <property type="protein sequence ID" value="CAF9938269.1"/>
    <property type="molecule type" value="Genomic_DNA"/>
</dbReference>
<accession>A0A8H3G845</accession>
<evidence type="ECO:0000313" key="3">
    <source>
        <dbReference type="EMBL" id="CAF9938269.1"/>
    </source>
</evidence>
<evidence type="ECO:0000256" key="1">
    <source>
        <dbReference type="ARBA" id="ARBA00023054"/>
    </source>
</evidence>
<keyword evidence="4" id="KW-1185">Reference proteome</keyword>
<dbReference type="GO" id="GO:0000149">
    <property type="term" value="F:SNARE binding"/>
    <property type="evidence" value="ECO:0007669"/>
    <property type="project" value="TreeGrafter"/>
</dbReference>
<dbReference type="GO" id="GO:0005768">
    <property type="term" value="C:endosome"/>
    <property type="evidence" value="ECO:0007669"/>
    <property type="project" value="TreeGrafter"/>
</dbReference>
<feature type="region of interest" description="Disordered" evidence="2">
    <location>
        <begin position="299"/>
        <end position="351"/>
    </location>
</feature>
<dbReference type="GO" id="GO:0000323">
    <property type="term" value="C:lytic vacuole"/>
    <property type="evidence" value="ECO:0007669"/>
    <property type="project" value="TreeGrafter"/>
</dbReference>
<dbReference type="AlphaFoldDB" id="A0A8H3G845"/>
<organism evidence="3 4">
    <name type="scientific">Heterodermia speciosa</name>
    <dbReference type="NCBI Taxonomy" id="116794"/>
    <lineage>
        <taxon>Eukaryota</taxon>
        <taxon>Fungi</taxon>
        <taxon>Dikarya</taxon>
        <taxon>Ascomycota</taxon>
        <taxon>Pezizomycotina</taxon>
        <taxon>Lecanoromycetes</taxon>
        <taxon>OSLEUM clade</taxon>
        <taxon>Lecanoromycetidae</taxon>
        <taxon>Caliciales</taxon>
        <taxon>Physciaceae</taxon>
        <taxon>Heterodermia</taxon>
    </lineage>
</organism>